<proteinExistence type="predicted"/>
<keyword evidence="2" id="KW-1185">Reference proteome</keyword>
<feature type="non-terminal residue" evidence="3">
    <location>
        <position position="1"/>
    </location>
</feature>
<dbReference type="KEGG" id="csyr:103251623"/>
<name>A0A1U7T654_CARSF</name>
<dbReference type="STRING" id="1868482.ENSTSYP00000018790"/>
<evidence type="ECO:0000313" key="3">
    <source>
        <dbReference type="RefSeq" id="XP_008048402.1"/>
    </source>
</evidence>
<dbReference type="RefSeq" id="XP_008048402.1">
    <property type="nucleotide sequence ID" value="XM_008050211.2"/>
</dbReference>
<reference evidence="3" key="1">
    <citation type="submission" date="2025-08" db="UniProtKB">
        <authorList>
            <consortium name="RefSeq"/>
        </authorList>
    </citation>
    <scope>IDENTIFICATION</scope>
</reference>
<organism evidence="2 3">
    <name type="scientific">Carlito syrichta</name>
    <name type="common">Philippine tarsier</name>
    <name type="synonym">Tarsius syrichta</name>
    <dbReference type="NCBI Taxonomy" id="1868482"/>
    <lineage>
        <taxon>Eukaryota</taxon>
        <taxon>Metazoa</taxon>
        <taxon>Chordata</taxon>
        <taxon>Craniata</taxon>
        <taxon>Vertebrata</taxon>
        <taxon>Euteleostomi</taxon>
        <taxon>Mammalia</taxon>
        <taxon>Eutheria</taxon>
        <taxon>Euarchontoglires</taxon>
        <taxon>Primates</taxon>
        <taxon>Haplorrhini</taxon>
        <taxon>Tarsiiformes</taxon>
        <taxon>Tarsiidae</taxon>
        <taxon>Carlito</taxon>
    </lineage>
</organism>
<dbReference type="GeneID" id="103251623"/>
<sequence>KRPVSPYSGYNGQLLTSVYQPTEMALMHKGPAEGAYDVILPRATANSQVMGSANSTLRAEDMYSAQSHQAATPPKDSKNSQVFRNPYVWD</sequence>
<protein>
    <submittedName>
        <fullName evidence="3">G-protein coupled receptor family C group 5 member C-like</fullName>
    </submittedName>
</protein>
<evidence type="ECO:0000256" key="1">
    <source>
        <dbReference type="SAM" id="MobiDB-lite"/>
    </source>
</evidence>
<dbReference type="OrthoDB" id="9880600at2759"/>
<dbReference type="OMA" id="SNACIFI"/>
<gene>
    <name evidence="3" type="primary">LOC103251623</name>
</gene>
<feature type="region of interest" description="Disordered" evidence="1">
    <location>
        <begin position="60"/>
        <end position="90"/>
    </location>
</feature>
<accession>A0A1U7T654</accession>
<dbReference type="Proteomes" id="UP000189704">
    <property type="component" value="Unplaced"/>
</dbReference>
<dbReference type="AlphaFoldDB" id="A0A1U7T654"/>
<evidence type="ECO:0000313" key="2">
    <source>
        <dbReference type="Proteomes" id="UP000189704"/>
    </source>
</evidence>